<protein>
    <submittedName>
        <fullName evidence="2">Uncharacterized protein</fullName>
    </submittedName>
</protein>
<organism evidence="2">
    <name type="scientific">viral metagenome</name>
    <dbReference type="NCBI Taxonomy" id="1070528"/>
    <lineage>
        <taxon>unclassified sequences</taxon>
        <taxon>metagenomes</taxon>
        <taxon>organismal metagenomes</taxon>
    </lineage>
</organism>
<reference evidence="2" key="1">
    <citation type="journal article" date="2020" name="Nature">
        <title>Giant virus diversity and host interactions through global metagenomics.</title>
        <authorList>
            <person name="Schulz F."/>
            <person name="Roux S."/>
            <person name="Paez-Espino D."/>
            <person name="Jungbluth S."/>
            <person name="Walsh D.A."/>
            <person name="Denef V.J."/>
            <person name="McMahon K.D."/>
            <person name="Konstantinidis K.T."/>
            <person name="Eloe-Fadrosh E.A."/>
            <person name="Kyrpides N.C."/>
            <person name="Woyke T."/>
        </authorList>
    </citation>
    <scope>NUCLEOTIDE SEQUENCE</scope>
    <source>
        <strain evidence="2">GVMAG-M-3300024261-26</strain>
    </source>
</reference>
<feature type="compositionally biased region" description="Polar residues" evidence="1">
    <location>
        <begin position="1"/>
        <end position="15"/>
    </location>
</feature>
<evidence type="ECO:0000256" key="1">
    <source>
        <dbReference type="SAM" id="MobiDB-lite"/>
    </source>
</evidence>
<feature type="region of interest" description="Disordered" evidence="1">
    <location>
        <begin position="1"/>
        <end position="66"/>
    </location>
</feature>
<accession>A0A6C0IQR0</accession>
<evidence type="ECO:0000313" key="2">
    <source>
        <dbReference type="EMBL" id="QHT94766.1"/>
    </source>
</evidence>
<proteinExistence type="predicted"/>
<dbReference type="AlphaFoldDB" id="A0A6C0IQR0"/>
<sequence>MENYSDNNSVGNFSETLMDEDPYQYETYPDDDMESISTESTATDDFSVVKKNQKNKKSNKKKDDIGYRKIKSKHGKLEYFATGQIPGAYIRDPIYGRFTDSHKVGSYDEDLYFKVTYIGSGAKEPDNLYYDNPEQFENHMNCNVKTAAKKMWADKYQSALRNMETAM</sequence>
<dbReference type="EMBL" id="MN740230">
    <property type="protein sequence ID" value="QHT94766.1"/>
    <property type="molecule type" value="Genomic_DNA"/>
</dbReference>
<feature type="compositionally biased region" description="Acidic residues" evidence="1">
    <location>
        <begin position="17"/>
        <end position="34"/>
    </location>
</feature>
<feature type="compositionally biased region" description="Basic residues" evidence="1">
    <location>
        <begin position="51"/>
        <end position="60"/>
    </location>
</feature>
<feature type="compositionally biased region" description="Polar residues" evidence="1">
    <location>
        <begin position="35"/>
        <end position="44"/>
    </location>
</feature>
<name>A0A6C0IQR0_9ZZZZ</name>